<keyword evidence="6" id="KW-0862">Zinc</keyword>
<sequence length="336" mass="38746">MDFVFQKTLPDSDVGLLFREPFIKTGYRQPYRPWSYYIGSLFRVHNETLNVWSHLAYLAIFLRHVYVLRAELDYSADPLAWPMLGFAAGTIAYTALSAMAHLLQSRSEMSHYVCYQLDYAGIGLNAVGNGLLVYYMVATETFYRWFGWFFIPVNFLLGFFDCACMGVAMLWFPKPYPYQRKIWQMGSTGFHVLFAMWPLAHKIVETLYSQGTMSPSVVLPHAHYSAWFLFSVSFFASHVPERLLPGAFDMVGHGHQIFHLAVGYCSWLQYEVGLLEMKTRPRHLVAMANPNGTTIFGGILAVVLGDLIFLVCTHNWRKKICAEDVKRRLRRKKRLE</sequence>
<dbReference type="EMBL" id="KB311062">
    <property type="protein sequence ID" value="ELT90045.1"/>
    <property type="molecule type" value="Genomic_DNA"/>
</dbReference>
<dbReference type="OrthoDB" id="535992at2759"/>
<dbReference type="OMA" id="QYGCSLG"/>
<evidence type="ECO:0000313" key="8">
    <source>
        <dbReference type="EMBL" id="ELT90045.1"/>
    </source>
</evidence>
<name>R7T8U0_CAPTE</name>
<dbReference type="GO" id="GO:0038023">
    <property type="term" value="F:signaling receptor activity"/>
    <property type="evidence" value="ECO:0007669"/>
    <property type="project" value="TreeGrafter"/>
</dbReference>
<dbReference type="PANTHER" id="PTHR20855:SF92">
    <property type="entry name" value="PROGESTIN AND ADIPOQ RECEPTOR FAMILY MEMBER 3-LIKE"/>
    <property type="match status" value="1"/>
</dbReference>
<comment type="subcellular location">
    <subcellularLocation>
        <location evidence="1">Membrane</location>
        <topology evidence="1">Multi-pass membrane protein</topology>
    </subcellularLocation>
</comment>
<dbReference type="GO" id="GO:0016020">
    <property type="term" value="C:membrane"/>
    <property type="evidence" value="ECO:0007669"/>
    <property type="project" value="UniProtKB-SubCell"/>
</dbReference>
<dbReference type="Proteomes" id="UP000014760">
    <property type="component" value="Unassembled WGS sequence"/>
</dbReference>
<evidence type="ECO:0000256" key="4">
    <source>
        <dbReference type="ARBA" id="ARBA00022989"/>
    </source>
</evidence>
<dbReference type="InterPro" id="IPR004254">
    <property type="entry name" value="AdipoR/HlyIII-related"/>
</dbReference>
<organism evidence="8">
    <name type="scientific">Capitella teleta</name>
    <name type="common">Polychaete worm</name>
    <dbReference type="NCBI Taxonomy" id="283909"/>
    <lineage>
        <taxon>Eukaryota</taxon>
        <taxon>Metazoa</taxon>
        <taxon>Spiralia</taxon>
        <taxon>Lophotrochozoa</taxon>
        <taxon>Annelida</taxon>
        <taxon>Polychaeta</taxon>
        <taxon>Sedentaria</taxon>
        <taxon>Scolecida</taxon>
        <taxon>Capitellidae</taxon>
        <taxon>Capitella</taxon>
    </lineage>
</organism>
<feature type="binding site" evidence="6">
    <location>
        <position position="255"/>
    </location>
    <ligand>
        <name>Zn(2+)</name>
        <dbReference type="ChEBI" id="CHEBI:29105"/>
    </ligand>
</feature>
<gene>
    <name evidence="8" type="ORF">CAPTEDRAFT_126366</name>
</gene>
<evidence type="ECO:0000256" key="3">
    <source>
        <dbReference type="ARBA" id="ARBA00022692"/>
    </source>
</evidence>
<keyword evidence="3 7" id="KW-0812">Transmembrane</keyword>
<evidence type="ECO:0000256" key="1">
    <source>
        <dbReference type="ARBA" id="ARBA00004141"/>
    </source>
</evidence>
<dbReference type="EMBL" id="AMQN01003169">
    <property type="status" value="NOT_ANNOTATED_CDS"/>
    <property type="molecule type" value="Genomic_DNA"/>
</dbReference>
<feature type="transmembrane region" description="Helical" evidence="7">
    <location>
        <begin position="221"/>
        <end position="239"/>
    </location>
</feature>
<reference evidence="8 10" key="2">
    <citation type="journal article" date="2013" name="Nature">
        <title>Insights into bilaterian evolution from three spiralian genomes.</title>
        <authorList>
            <person name="Simakov O."/>
            <person name="Marletaz F."/>
            <person name="Cho S.J."/>
            <person name="Edsinger-Gonzales E."/>
            <person name="Havlak P."/>
            <person name="Hellsten U."/>
            <person name="Kuo D.H."/>
            <person name="Larsson T."/>
            <person name="Lv J."/>
            <person name="Arendt D."/>
            <person name="Savage R."/>
            <person name="Osoegawa K."/>
            <person name="de Jong P."/>
            <person name="Grimwood J."/>
            <person name="Chapman J.A."/>
            <person name="Shapiro H."/>
            <person name="Aerts A."/>
            <person name="Otillar R.P."/>
            <person name="Terry A.Y."/>
            <person name="Boore J.L."/>
            <person name="Grigoriev I.V."/>
            <person name="Lindberg D.R."/>
            <person name="Seaver E.C."/>
            <person name="Weisblat D.A."/>
            <person name="Putnam N.H."/>
            <person name="Rokhsar D.S."/>
        </authorList>
    </citation>
    <scope>NUCLEOTIDE SEQUENCE</scope>
    <source>
        <strain evidence="8 10">I ESC-2004</strain>
    </source>
</reference>
<reference evidence="10" key="1">
    <citation type="submission" date="2012-12" db="EMBL/GenBank/DDBJ databases">
        <authorList>
            <person name="Hellsten U."/>
            <person name="Grimwood J."/>
            <person name="Chapman J.A."/>
            <person name="Shapiro H."/>
            <person name="Aerts A."/>
            <person name="Otillar R.P."/>
            <person name="Terry A.Y."/>
            <person name="Boore J.L."/>
            <person name="Simakov O."/>
            <person name="Marletaz F."/>
            <person name="Cho S.-J."/>
            <person name="Edsinger-Gonzales E."/>
            <person name="Havlak P."/>
            <person name="Kuo D.-H."/>
            <person name="Larsson T."/>
            <person name="Lv J."/>
            <person name="Arendt D."/>
            <person name="Savage R."/>
            <person name="Osoegawa K."/>
            <person name="de Jong P."/>
            <person name="Lindberg D.R."/>
            <person name="Seaver E.C."/>
            <person name="Weisblat D.A."/>
            <person name="Putnam N.H."/>
            <person name="Grigoriev I.V."/>
            <person name="Rokhsar D.S."/>
        </authorList>
    </citation>
    <scope>NUCLEOTIDE SEQUENCE</scope>
    <source>
        <strain evidence="10">I ESC-2004</strain>
    </source>
</reference>
<feature type="transmembrane region" description="Helical" evidence="7">
    <location>
        <begin position="79"/>
        <end position="103"/>
    </location>
</feature>
<keyword evidence="5 7" id="KW-0472">Membrane</keyword>
<dbReference type="PANTHER" id="PTHR20855">
    <property type="entry name" value="ADIPOR/PROGESTIN RECEPTOR-RELATED"/>
    <property type="match status" value="1"/>
</dbReference>
<evidence type="ECO:0000256" key="2">
    <source>
        <dbReference type="ARBA" id="ARBA00007018"/>
    </source>
</evidence>
<dbReference type="STRING" id="283909.R7T8U0"/>
<proteinExistence type="inferred from homology"/>
<keyword evidence="4 7" id="KW-1133">Transmembrane helix</keyword>
<dbReference type="GO" id="GO:0046872">
    <property type="term" value="F:metal ion binding"/>
    <property type="evidence" value="ECO:0007669"/>
    <property type="project" value="UniProtKB-KW"/>
</dbReference>
<comment type="similarity">
    <text evidence="2">Belongs to the ADIPOR family.</text>
</comment>
<keyword evidence="6" id="KW-0479">Metal-binding</keyword>
<feature type="transmembrane region" description="Helical" evidence="7">
    <location>
        <begin position="149"/>
        <end position="170"/>
    </location>
</feature>
<dbReference type="AlphaFoldDB" id="R7T8U0"/>
<protein>
    <submittedName>
        <fullName evidence="8 9">Uncharacterized protein</fullName>
    </submittedName>
</protein>
<dbReference type="Pfam" id="PF03006">
    <property type="entry name" value="HlyIII"/>
    <property type="match status" value="1"/>
</dbReference>
<evidence type="ECO:0000256" key="7">
    <source>
        <dbReference type="SAM" id="Phobius"/>
    </source>
</evidence>
<feature type="transmembrane region" description="Helical" evidence="7">
    <location>
        <begin position="290"/>
        <end position="312"/>
    </location>
</feature>
<keyword evidence="10" id="KW-1185">Reference proteome</keyword>
<feature type="transmembrane region" description="Helical" evidence="7">
    <location>
        <begin position="115"/>
        <end position="137"/>
    </location>
</feature>
<reference evidence="9" key="3">
    <citation type="submission" date="2015-06" db="UniProtKB">
        <authorList>
            <consortium name="EnsemblMetazoa"/>
        </authorList>
    </citation>
    <scope>IDENTIFICATION</scope>
</reference>
<feature type="binding site" evidence="6">
    <location>
        <position position="101"/>
    </location>
    <ligand>
        <name>Zn(2+)</name>
        <dbReference type="ChEBI" id="CHEBI:29105"/>
    </ligand>
</feature>
<feature type="binding site" evidence="6">
    <location>
        <position position="259"/>
    </location>
    <ligand>
        <name>Zn(2+)</name>
        <dbReference type="ChEBI" id="CHEBI:29105"/>
    </ligand>
</feature>
<dbReference type="EnsemblMetazoa" id="CapteT126366">
    <property type="protein sequence ID" value="CapteP126366"/>
    <property type="gene ID" value="CapteG126366"/>
</dbReference>
<evidence type="ECO:0000256" key="5">
    <source>
        <dbReference type="ARBA" id="ARBA00023136"/>
    </source>
</evidence>
<dbReference type="HOGENOM" id="CLU_052356_0_0_1"/>
<accession>R7T8U0</accession>
<evidence type="ECO:0000256" key="6">
    <source>
        <dbReference type="PIRSR" id="PIRSR604254-1"/>
    </source>
</evidence>
<evidence type="ECO:0000313" key="10">
    <source>
        <dbReference type="Proteomes" id="UP000014760"/>
    </source>
</evidence>
<evidence type="ECO:0000313" key="9">
    <source>
        <dbReference type="EnsemblMetazoa" id="CapteP126366"/>
    </source>
</evidence>
<feature type="transmembrane region" description="Helical" evidence="7">
    <location>
        <begin position="182"/>
        <end position="201"/>
    </location>
</feature>